<dbReference type="InterPro" id="IPR035973">
    <property type="entry name" value="Cyt_c_oxidase_su3-like_sf"/>
</dbReference>
<keyword evidence="8 10" id="KW-0472">Membrane</keyword>
<dbReference type="SUPFAM" id="SSF81452">
    <property type="entry name" value="Cytochrome c oxidase subunit III-like"/>
    <property type="match status" value="1"/>
</dbReference>
<evidence type="ECO:0000256" key="8">
    <source>
        <dbReference type="ARBA" id="ARBA00023136"/>
    </source>
</evidence>
<comment type="similarity">
    <text evidence="2 9">Belongs to the cytochrome c oxidase subunit 3 family.</text>
</comment>
<sequence>MPPTTERPVFATVAFFYARRRLRKKKEVWIRKTKLSKNPSFGYLGSRVEIGSKFPFLNTLIPLSSGATVTWAHHAILAGKEKRAVYALVATVSLALVFTAFQGMEYYQAPPQFRIVFMVLPFS</sequence>
<dbReference type="Gene3D" id="1.20.120.80">
    <property type="entry name" value="Cytochrome c oxidase, subunit III, four-helix bundle"/>
    <property type="match status" value="1"/>
</dbReference>
<comment type="subcellular location">
    <subcellularLocation>
        <location evidence="1">Membrane</location>
        <topology evidence="1">Multi-pass membrane protein</topology>
    </subcellularLocation>
</comment>
<keyword evidence="13" id="KW-1185">Reference proteome</keyword>
<dbReference type="InterPro" id="IPR000298">
    <property type="entry name" value="Cyt_c_oxidase-like_su3"/>
</dbReference>
<evidence type="ECO:0000256" key="2">
    <source>
        <dbReference type="ARBA" id="ARBA00010581"/>
    </source>
</evidence>
<proteinExistence type="inferred from homology"/>
<dbReference type="InterPro" id="IPR013833">
    <property type="entry name" value="Cyt_c_oxidase_su3_a-hlx"/>
</dbReference>
<dbReference type="PANTHER" id="PTHR11403:SF7">
    <property type="entry name" value="CYTOCHROME C OXIDASE SUBUNIT 3"/>
    <property type="match status" value="1"/>
</dbReference>
<gene>
    <name evidence="12" type="ORF">LSALG_LOCUS27125</name>
</gene>
<keyword evidence="7 10" id="KW-1133">Transmembrane helix</keyword>
<keyword evidence="9" id="KW-0496">Mitochondrion</keyword>
<dbReference type="GO" id="GO:0005739">
    <property type="term" value="C:mitochondrion"/>
    <property type="evidence" value="ECO:0007669"/>
    <property type="project" value="TreeGrafter"/>
</dbReference>
<evidence type="ECO:0000256" key="10">
    <source>
        <dbReference type="SAM" id="Phobius"/>
    </source>
</evidence>
<keyword evidence="6" id="KW-1278">Translocase</keyword>
<dbReference type="PANTHER" id="PTHR11403">
    <property type="entry name" value="CYTOCHROME C OXIDASE SUBUNIT III"/>
    <property type="match status" value="1"/>
</dbReference>
<evidence type="ECO:0000259" key="11">
    <source>
        <dbReference type="PROSITE" id="PS50253"/>
    </source>
</evidence>
<evidence type="ECO:0000256" key="3">
    <source>
        <dbReference type="ARBA" id="ARBA00011164"/>
    </source>
</evidence>
<evidence type="ECO:0000313" key="13">
    <source>
        <dbReference type="Proteomes" id="UP001177003"/>
    </source>
</evidence>
<feature type="transmembrane region" description="Helical" evidence="10">
    <location>
        <begin position="84"/>
        <end position="104"/>
    </location>
</feature>
<dbReference type="Proteomes" id="UP001177003">
    <property type="component" value="Chromosome 5"/>
</dbReference>
<dbReference type="EMBL" id="OX465081">
    <property type="protein sequence ID" value="CAI9287784.1"/>
    <property type="molecule type" value="Genomic_DNA"/>
</dbReference>
<organism evidence="12 13">
    <name type="scientific">Lactuca saligna</name>
    <name type="common">Willowleaf lettuce</name>
    <dbReference type="NCBI Taxonomy" id="75948"/>
    <lineage>
        <taxon>Eukaryota</taxon>
        <taxon>Viridiplantae</taxon>
        <taxon>Streptophyta</taxon>
        <taxon>Embryophyta</taxon>
        <taxon>Tracheophyta</taxon>
        <taxon>Spermatophyta</taxon>
        <taxon>Magnoliopsida</taxon>
        <taxon>eudicotyledons</taxon>
        <taxon>Gunneridae</taxon>
        <taxon>Pentapetalae</taxon>
        <taxon>asterids</taxon>
        <taxon>campanulids</taxon>
        <taxon>Asterales</taxon>
        <taxon>Asteraceae</taxon>
        <taxon>Cichorioideae</taxon>
        <taxon>Cichorieae</taxon>
        <taxon>Lactucinae</taxon>
        <taxon>Lactuca</taxon>
    </lineage>
</organism>
<comment type="function">
    <text evidence="9">Component of the cytochrome c oxidase, the last enzyme in the mitochondrial electron transport chain which drives oxidative phosphorylation. The respiratory chain contains 3 multisubunit complexes succinate dehydrogenase (complex II, CII), ubiquinol-cytochrome c oxidoreductase (cytochrome b-c1 complex, complex III, CIII) and cytochrome c oxidase (complex IV, CIV), that cooperate to transfer electrons derived from NADH and succinate to molecular oxygen, creating an electrochemical gradient over the inner membrane that drives transmembrane transport and the ATP synthase. Cytochrome c oxidase is the component of the respiratory chain that catalyzes the reduction of oxygen to water. Electrons originating from reduced cytochrome c in the intermembrane space (IMS) are transferred via the dinuclear copper A center (CU(A)) of subunit 2 and heme A of subunit 1 to the active site in subunit 1, a binuclear center (BNC) formed by heme A3 and copper B (CU(B)). The BNC reduces molecular oxygen to 2 water molecules using 4 electrons from cytochrome c in the IMS and 4 protons from the mitochondrial matrix.</text>
</comment>
<name>A0AA36E970_LACSI</name>
<dbReference type="PROSITE" id="PS50253">
    <property type="entry name" value="COX3"/>
    <property type="match status" value="1"/>
</dbReference>
<dbReference type="GO" id="GO:0006123">
    <property type="term" value="P:mitochondrial electron transport, cytochrome c to oxygen"/>
    <property type="evidence" value="ECO:0007669"/>
    <property type="project" value="TreeGrafter"/>
</dbReference>
<evidence type="ECO:0000256" key="4">
    <source>
        <dbReference type="ARBA" id="ARBA00015944"/>
    </source>
</evidence>
<evidence type="ECO:0000256" key="5">
    <source>
        <dbReference type="ARBA" id="ARBA00022692"/>
    </source>
</evidence>
<protein>
    <recommendedName>
        <fullName evidence="4 9">Cytochrome c oxidase subunit 3</fullName>
    </recommendedName>
</protein>
<feature type="domain" description="Heme-copper oxidase subunit III family profile" evidence="11">
    <location>
        <begin position="1"/>
        <end position="123"/>
    </location>
</feature>
<keyword evidence="5 9" id="KW-0812">Transmembrane</keyword>
<evidence type="ECO:0000313" key="12">
    <source>
        <dbReference type="EMBL" id="CAI9287784.1"/>
    </source>
</evidence>
<dbReference type="InterPro" id="IPR024791">
    <property type="entry name" value="Cyt_c/ubiquinol_Oxase_su3"/>
</dbReference>
<reference evidence="12" key="1">
    <citation type="submission" date="2023-04" db="EMBL/GenBank/DDBJ databases">
        <authorList>
            <person name="Vijverberg K."/>
            <person name="Xiong W."/>
            <person name="Schranz E."/>
        </authorList>
    </citation>
    <scope>NUCLEOTIDE SEQUENCE</scope>
</reference>
<evidence type="ECO:0000256" key="1">
    <source>
        <dbReference type="ARBA" id="ARBA00004141"/>
    </source>
</evidence>
<dbReference type="GO" id="GO:0004129">
    <property type="term" value="F:cytochrome-c oxidase activity"/>
    <property type="evidence" value="ECO:0007669"/>
    <property type="project" value="InterPro"/>
</dbReference>
<dbReference type="Pfam" id="PF00510">
    <property type="entry name" value="COX3"/>
    <property type="match status" value="1"/>
</dbReference>
<dbReference type="AlphaFoldDB" id="A0AA36E970"/>
<accession>A0AA36E970</accession>
<evidence type="ECO:0000256" key="6">
    <source>
        <dbReference type="ARBA" id="ARBA00022967"/>
    </source>
</evidence>
<comment type="subunit">
    <text evidence="3">Component of the cytochrome c oxidase (complex IV, CIV), a multisubunit enzyme composed of a catalytic core of 3 subunits and several supernumerary subunits. The complex exists as a monomer or a dimer and forms supercomplexes (SCs) in the inner mitochondrial membrane with ubiquinol-cytochrome c oxidoreductase (cytochrome b-c1 complex, complex III, CIII).</text>
</comment>
<evidence type="ECO:0000256" key="7">
    <source>
        <dbReference type="ARBA" id="ARBA00022989"/>
    </source>
</evidence>
<evidence type="ECO:0000256" key="9">
    <source>
        <dbReference type="RuleBase" id="RU003375"/>
    </source>
</evidence>
<dbReference type="GO" id="GO:0016020">
    <property type="term" value="C:membrane"/>
    <property type="evidence" value="ECO:0007669"/>
    <property type="project" value="UniProtKB-SubCell"/>
</dbReference>